<keyword evidence="1" id="KW-1133">Transmembrane helix</keyword>
<dbReference type="Proteomes" id="UP000179183">
    <property type="component" value="Unassembled WGS sequence"/>
</dbReference>
<organism evidence="2 3">
    <name type="scientific">Candidatus Staskawiczbacteria bacterium RIFCSPHIGHO2_02_FULL_33_16</name>
    <dbReference type="NCBI Taxonomy" id="1802204"/>
    <lineage>
        <taxon>Bacteria</taxon>
        <taxon>Candidatus Staskawicziibacteriota</taxon>
    </lineage>
</organism>
<gene>
    <name evidence="2" type="ORF">A3D34_00900</name>
</gene>
<evidence type="ECO:0000256" key="1">
    <source>
        <dbReference type="SAM" id="Phobius"/>
    </source>
</evidence>
<reference evidence="2 3" key="1">
    <citation type="journal article" date="2016" name="Nat. Commun.">
        <title>Thousands of microbial genomes shed light on interconnected biogeochemical processes in an aquifer system.</title>
        <authorList>
            <person name="Anantharaman K."/>
            <person name="Brown C.T."/>
            <person name="Hug L.A."/>
            <person name="Sharon I."/>
            <person name="Castelle C.J."/>
            <person name="Probst A.J."/>
            <person name="Thomas B.C."/>
            <person name="Singh A."/>
            <person name="Wilkins M.J."/>
            <person name="Karaoz U."/>
            <person name="Brodie E.L."/>
            <person name="Williams K.H."/>
            <person name="Hubbard S.S."/>
            <person name="Banfield J.F."/>
        </authorList>
    </citation>
    <scope>NUCLEOTIDE SEQUENCE [LARGE SCALE GENOMIC DNA]</scope>
</reference>
<proteinExistence type="predicted"/>
<keyword evidence="1" id="KW-0812">Transmembrane</keyword>
<evidence type="ECO:0000313" key="3">
    <source>
        <dbReference type="Proteomes" id="UP000179183"/>
    </source>
</evidence>
<accession>A0A1G2HZQ9</accession>
<comment type="caution">
    <text evidence="2">The sequence shown here is derived from an EMBL/GenBank/DDBJ whole genome shotgun (WGS) entry which is preliminary data.</text>
</comment>
<sequence>MPLLEISQIVFNLTVSFAIIIITALFGIIAYDIIRLIKGIKKFSNDLNQESTKLYKNLNNFLEGISKLSFISWLLRKKDGKNKTDR</sequence>
<dbReference type="AlphaFoldDB" id="A0A1G2HZQ9"/>
<name>A0A1G2HZQ9_9BACT</name>
<dbReference type="EMBL" id="MHOQ01000008">
    <property type="protein sequence ID" value="OGZ67308.1"/>
    <property type="molecule type" value="Genomic_DNA"/>
</dbReference>
<protein>
    <submittedName>
        <fullName evidence="2">Uncharacterized protein</fullName>
    </submittedName>
</protein>
<feature type="transmembrane region" description="Helical" evidence="1">
    <location>
        <begin position="6"/>
        <end position="34"/>
    </location>
</feature>
<evidence type="ECO:0000313" key="2">
    <source>
        <dbReference type="EMBL" id="OGZ67308.1"/>
    </source>
</evidence>
<keyword evidence="1" id="KW-0472">Membrane</keyword>